<feature type="region of interest" description="Disordered" evidence="6">
    <location>
        <begin position="2465"/>
        <end position="2541"/>
    </location>
</feature>
<evidence type="ECO:0000313" key="10">
    <source>
        <dbReference type="EMBL" id="NXA41620.1"/>
    </source>
</evidence>
<feature type="region of interest" description="Disordered" evidence="6">
    <location>
        <begin position="2248"/>
        <end position="2268"/>
    </location>
</feature>
<feature type="compositionally biased region" description="Basic and acidic residues" evidence="6">
    <location>
        <begin position="1287"/>
        <end position="1298"/>
    </location>
</feature>
<keyword evidence="4" id="KW-0969">Cilium</keyword>
<dbReference type="InterPro" id="IPR033768">
    <property type="entry name" value="Hydin_ADK"/>
</dbReference>
<feature type="compositionally biased region" description="Basic and acidic residues" evidence="6">
    <location>
        <begin position="2487"/>
        <end position="2524"/>
    </location>
</feature>
<feature type="compositionally biased region" description="Basic and acidic residues" evidence="6">
    <location>
        <begin position="1954"/>
        <end position="1969"/>
    </location>
</feature>
<feature type="compositionally biased region" description="Pro residues" evidence="6">
    <location>
        <begin position="2680"/>
        <end position="2690"/>
    </location>
</feature>
<protein>
    <submittedName>
        <fullName evidence="10">HYDIN protein</fullName>
    </submittedName>
</protein>
<feature type="region of interest" description="Disordered" evidence="6">
    <location>
        <begin position="1897"/>
        <end position="1923"/>
    </location>
</feature>
<proteinExistence type="predicted"/>
<evidence type="ECO:0000259" key="8">
    <source>
        <dbReference type="Pfam" id="PF22544"/>
    </source>
</evidence>
<dbReference type="PANTHER" id="PTHR23053:SF0">
    <property type="entry name" value="HYDROCEPHALUS-INDUCING PROTEIN HOMOLOG"/>
    <property type="match status" value="1"/>
</dbReference>
<feature type="region of interest" description="Disordered" evidence="6">
    <location>
        <begin position="2073"/>
        <end position="2146"/>
    </location>
</feature>
<feature type="compositionally biased region" description="Basic and acidic residues" evidence="6">
    <location>
        <begin position="2416"/>
        <end position="2427"/>
    </location>
</feature>
<evidence type="ECO:0000256" key="4">
    <source>
        <dbReference type="ARBA" id="ARBA00023069"/>
    </source>
</evidence>
<dbReference type="InterPro" id="IPR013783">
    <property type="entry name" value="Ig-like_fold"/>
</dbReference>
<comment type="subcellular location">
    <subcellularLocation>
        <location evidence="1">Cell projection</location>
        <location evidence="1">Cilium</location>
    </subcellularLocation>
    <subcellularLocation>
        <location evidence="2">Cytoplasm</location>
    </subcellularLocation>
</comment>
<feature type="domain" description="HYDIN/VesB/CFA65-like Ig-like" evidence="8">
    <location>
        <begin position="3025"/>
        <end position="3101"/>
    </location>
</feature>
<dbReference type="InterPro" id="IPR033305">
    <property type="entry name" value="Hydin-like"/>
</dbReference>
<evidence type="ECO:0000313" key="11">
    <source>
        <dbReference type="Proteomes" id="UP000533954"/>
    </source>
</evidence>
<feature type="compositionally biased region" description="Basic and acidic residues" evidence="6">
    <location>
        <begin position="2248"/>
        <end position="2266"/>
    </location>
</feature>
<dbReference type="Pfam" id="PF22544">
    <property type="entry name" value="HYDIN_VesB_CFA65-like_Ig"/>
    <property type="match status" value="5"/>
</dbReference>
<dbReference type="PANTHER" id="PTHR23053">
    <property type="entry name" value="DLEC1 DELETED IN LUNG AND ESOPHAGEAL CANCER 1"/>
    <property type="match status" value="1"/>
</dbReference>
<feature type="region of interest" description="Disordered" evidence="6">
    <location>
        <begin position="2619"/>
        <end position="2705"/>
    </location>
</feature>
<evidence type="ECO:0000256" key="3">
    <source>
        <dbReference type="ARBA" id="ARBA00022490"/>
    </source>
</evidence>
<dbReference type="Gene3D" id="3.40.50.300">
    <property type="entry name" value="P-loop containing nucleotide triphosphate hydrolases"/>
    <property type="match status" value="1"/>
</dbReference>
<reference evidence="10 11" key="1">
    <citation type="submission" date="2019-09" db="EMBL/GenBank/DDBJ databases">
        <title>Bird 10,000 Genomes (B10K) Project - Family phase.</title>
        <authorList>
            <person name="Zhang G."/>
        </authorList>
    </citation>
    <scope>NUCLEOTIDE SEQUENCE [LARGE SCALE GENOMIC DNA]</scope>
    <source>
        <strain evidence="10">B10K-LSUMZ-16893</strain>
    </source>
</reference>
<evidence type="ECO:0000256" key="2">
    <source>
        <dbReference type="ARBA" id="ARBA00004496"/>
    </source>
</evidence>
<accession>A0A7K7VJP5</accession>
<dbReference type="InterPro" id="IPR027417">
    <property type="entry name" value="P-loop_NTPase"/>
</dbReference>
<dbReference type="Gene3D" id="2.60.40.10">
    <property type="entry name" value="Immunoglobulins"/>
    <property type="match status" value="22"/>
</dbReference>
<feature type="domain" description="CFAP65 tenth Ig-like" evidence="9">
    <location>
        <begin position="1679"/>
        <end position="1799"/>
    </location>
</feature>
<dbReference type="GO" id="GO:0003341">
    <property type="term" value="P:cilium movement"/>
    <property type="evidence" value="ECO:0007669"/>
    <property type="project" value="TreeGrafter"/>
</dbReference>
<feature type="compositionally biased region" description="Basic and acidic residues" evidence="6">
    <location>
        <begin position="2365"/>
        <end position="2394"/>
    </location>
</feature>
<name>A0A7K7VJP5_EUDEL</name>
<dbReference type="Pfam" id="PF14874">
    <property type="entry name" value="PapD-like"/>
    <property type="match status" value="1"/>
</dbReference>
<keyword evidence="5" id="KW-0966">Cell projection</keyword>
<feature type="domain" description="HYDIN/VesB/CFA65-like Ig-like" evidence="8">
    <location>
        <begin position="4511"/>
        <end position="4586"/>
    </location>
</feature>
<sequence length="5083" mass="564988">TDASNLDLSAMASKMPHKFRSKVVAPRNPRLVKEEEKPVILTPSAFPKQMALTTEQRLASTREMRRPRIIELLDMSETSHQKFSALDLRQSLFQPFPSEVVFQNYLPCEVYEVPLVLRNNDKVPRLVKVVLESSPYFKLISPKDACHKIAPGMPSTFRIVFTPEEKKDYFHQVTCITEREKFIVPIRAIGARAILDFPDQVNFSVCPVKYLTQKTLLVRNVGNREARYRISTQSPFSVDPSVGTLGIGDAMQVTVDFYPLETGDHSKALVVHYDTGEDIHTSLYGAAVDVNISLDRNSLQIERTYVTLASHKAVLIHNRSQIIARFQWTAFATQQDEDRQPRRLQCHKPGSQQEARADRFLECNVDPALWERFSLRPRSFQNLRKMVEEGAGFFSNDIFTIEPMEGEIWPNSTAEINVSFQPREAKIYQQIVYCDVSGCATRIPLLIRGEGIGPRLRFSFNQLDMGKVFISSTNRYEVVLFNKGAIDALFSVDPPTTALGSCFTFHPREGLILPEQLQVIQVTFRSTILGQFTEEFKFSVNGSPKPVTLTFRGCVIGPTFHFDVPALHFGDVSFGFPSTLSCRLNNTSLVPMSFTLRVPGDGPGEPSVISCVQILDDTRPSWRRGVRGHVKPTEFAIAPCRGTIRAMSNVDIQVTLCSNTVKNYELALVVDVDGVGQEVLALLITARCVVPPLRVLSPVLKFGRCFLNFPYQQTVTLVNDSDLPGCYGALPQEQRDAAAVWYSSSLPCGIIAPRSSAEIPFTLETHVMGEQDTIAHVAVFGNEESPLKIRLVSTGEGPVIHVHPNELDFGSIQVLRDVSRTLHLSNESVIPAPFRAQMAGKRSHWRIEPSEGVVPPRTEVSLSLVVYLNDTETFKDVVDLVIENGRTYEIPVRAVGIGTTIVTDKPFAPELHLGTHFSHEPCYYRFKITNQGARTHLLYWTTEGFAPFRPRDRLPGAKGKNPPPMPRPASPVFKLRPLRMELAPGRTMDMILKASSESPQVVKERLLCHAVVGSKAGKKRIMQVDVTCEFIAPVLRISSREIAFRVEKEASDVLTPQYKPLDLKNISSLPVSVILSLEQPFSICDAEHQPIRLAGQALKLKIGEELHLSIVFNPAFHEGLDSWVAQATLLIRFVEHFREERVALRGEVYFPNLRFSATAVDFGCLLNDTEDVRYIEMTNCSPLPVRYAWSFLTGSRASRVRYVQLGPVPGSTRWKYKAWGPAASPCPPVPCSASGDTHVEAQAEGLGAAAHPAQEPVGTRDPLDAEVDVLVSPPDVHRAAKTQSRGKVKESPPAKESDPCSVGIEEVFDILPLYGVLRPGESERVTVTFYGHTDIVARVTAQCKVEGGPTYKIALSGEASLVRYLFDIKEIEFGLKLFNEVSKSTLVLRNTGKVGFKYAVLDASEASAACPVPGVPLVVPSTGYVGSGREEVLTVFYLPGVPGHFYGTFQIQVGHLEPENISLKGEGSFPRIYLDLPRDIQGNVKYERLLKEAMEALQEGHRREEAVILQEATSVEKDLDATFDTWLLMEVERLLVEEHALRHQEALLSCPPEDPAVGQHARQALVKAQMPEYILDLGYVVFGDVHMQSVRITNTGCLPASFHVDGQALQGTGFSTELHRVKSLPFCESENFLVCFDPQRASVPLGQVEALLPIKVTRGPTFHVHLRAIVTMPSLCLSQDRIEFSPVQCGQCQEQTIQFHNHGQIPCRWVVDVIKHVKKVDKHLPENLRRKLHEELKAKSSVFEVLPLCGSLAPGQRCNLRVRFTPAEERTYRTRVRVNVSKSNKHPELQLVGQGLEPRLEFDPPTLTLGPLLPYSSGAQASVVVRNPCDFPIEFYSLDFDQQYLAEEEILRMLKDYDSSKTLLLPPRAPGEKLPPEVLEYYEDQRRLQDEQAKLQPVEPGGHENAVSEDVPSLPDQGGKCSAGVVQTASSHASIIPSNFFDESKFNKVDLKVERKEEEDVEKRQKPEEQESSSKAVGELDSSPVTRAIARYLGIDISPEGRAAQNRRGIVVIVHGAPMTGKTLAALAVAEYYGAACLSIDLVVTEAVSEKATAAGQQAWELCLGAAADQASKDAEDAGQRADTGSWPRSTEPRPGTDNSSCGSEGLGGPRLSVSSLAGGKGKAEGPPPQPPKQLQADQVGAQAKGERAASPVPCFHLQEYLSTDAAVAGEAPARPCVLPEELLVTILSERMQLSDCYQGVVFDGLETPFARNMTSALLCLLRAVRNRPHIYFVNLYQDYATMKAREKEQKEREEREQMKAAEKENTCLQDLDEEEYDALTEEQKNQFDNELLQALRERKRRERERLARELEEKKLQEELERLKEEEELKKKAKRGKKDPGKEKDPVKKSQFGIKQGVNVSSSRSDNKLSEGDNERGSAKEHPDSASSDKEEKKKRSKTGPADARPAVVMSSVEPEQDKTEKEALSDAEKSLVQRFKLYEASQKGIAHILSFWDRVQGVLLSPLDLEDVQPEAEEQRQPSSSRKSRKDRERERQERERLERERQERERLEKERLEKLKALEESKLPGQEEEESRKEQETRVPCLEIQVLSSEDANGKRILESGKLPDVDQILDSLGVGPSGPPVPPPAFYSVIRYPEKRGAPAAGEHLEHFMFVAPEGATAEEEKKDTESLVDVSVTPAPKSPEEQVTPPRGRSRKEKAEGSRESSRDKRSTGRGKKGPQTPPAGLPPPRQADADQGSVSRDPSTGKIARLTNFRWIVPARGEVALKIHFSSTEPGQFDQTYSFEIVGTRRVYQLFCRGVCVYPTISQDPRVVFPHRRKSKGCEDIIFKQYVMDTGVFHFGPLLCGKSRQWYKALRHPSNCEKITLLNVTPLEAEVHFSLEHDANADTFLFEPPQVTLKAHEKQELTLWAYPTSPGVVEDNLVCCIKDNPEPVVFRLRCQGVKLELGLSCKLLHFDKLLLHRLDSKTLVLQNSTPLPAVWRLSGVESLGEDFSVSQDHGVVAPHTKFKLQLRFKASKAVNVKKTIRLEVSDAENILGIVQVENIQILAEAYDVAVNITFPKVVESNLDFGVLKVMDEAKTTLNLKNKGKYEIAYNFILDAVGTSIPDVASHFTVQPQKGVLAASERPVQIQVLFHPKREIRVEDKPILKCQLIEPSLNEGETIAMIPVRVSANAVFSKYNISPASFINFGPMMSGTKKSCTFVLENVGIIDFKFLISKRIRDAPVLPRKGMSAVKHSRSHESESFLKNLSGRQSKQIDSLQKDLNPVTQARIASGMFSVYPGFGSIAPGGHQAITVDCCTDSLGVCEEYLSIDISDRDPKDNPLGIPYTLIAESCFPAFVADDIASIFEEHRICSNTNLCHILQTVQDKGVFVTDDNMFIFTNVLVGHKATARFKICNMDKIPCEVVLSIKPIPSKVRLTTADVFEVDPVRMCVSSRSHAFATVTFTPQAVQNYQCTFEASLDAPASSVVFKPQSLTFTISGDGNLPRVSILRPVLRSRKGNPLLLFKKLLLGDSEKLPLILRNSGIIPVQVLIDLLDEEGVFSLKARPTTHCIYQASDTKDSNPDSAGEGRKPHIASLLLRNEESAEFDVLFTPNLAQRVEGRIRLSIVDNPYEETNILLVGEGYQDDFTLSNIHGLVADNNEEDTEDNLEEDLIEAARGDHIQFGDCHIGTPYQVTFTITNHSSVEAMRFEWLASTPFHFSPKVGHLHAGCAKDITMTLKSDVAVTFKMHPVKCQVAGIAFQLPADQVPDWDDRLHTVKWVDVRRGTMRPLRKVIETDPEPAHTVLEESSREVELLLSAVVDYAEFKLETDTIQFKETWLFQTRTFSFPLFNTGSVALEYTWMADVEDKGAVNCTRELFLTSPDRDFRSCASRASVKLQTSCCSSRLSHASERVSASPCRSLSSVGFRPQFAVEPCRGTVPAGQKQLFQVKFSPVDVGEFESCMLCSIPNLKPNQKGPEVVVRGKSLLPHCHFDLEDSDYITANRRDPDLQGPKGTALDPKTRVVEFSAVGVCSRKSRAFMLMNPTSSMYSFQWTCQDSESPKEQPAFSCLTERGQILPEKKVEIKFEFISQHLDVTESFWLFTIPEQSISIPFLLVGHATDPLVSLDRSHLNFHSLLVGHEMHQTIHMINSEKEAFSFAFRESSFFSEACNACLNIEPREGSIAALSRYPIKISFKPVAEGEVVFNLLCDVKRKPVPLSLNIKATAYNMNVCVRFEDREGCVAELSAQDVNIINFRKVELNENIQNVFTISNTGQLSFTFSWDVSGSAAQKQFLSITPETGTVEAEGKAEALLTFHPQKMCSLKNVGLTLQISEGPKFICALLATVVVPTVSFSFTKLNFGTCFVHHAGMPPAQQTLIIANKADKDVSLSCLFTNTAHLEVDFPGYTLAPGGAVEVPITFYPREAVSYHELVPFEINGLSQQTIEVRGRGTEMKVDVVEPQRKVVKLGALSIGQTVKKTVTIANNSAAPLTFKLYFVYSVLELQEAGVLCLNPAGEISLKPRGDTCRVEVIFSPKRRLLPFSEEVTLECHGLVRSLFVVQGSCQGIEVSLDREYINFGAVLQHGHACQRLLLQNAGDIGVRFKWDIQSFKPHFSISPVKGYLSPGMDVPLLVTFHPSMLGQAIQCDGLKCFIQGSEPLQVTLAGCCMEVSATKETLNFTCDVREKQRQTILLSNPSNEAWTVHPVIEGQYWEGPELFHLDASQQNKPYELTYKPLTMTSENKKHQGSIFFPLPDGTGLQYLLQGTAEAPKCSGSIFREVPCRTSYTELIPVSNWLNRLQRFLVVVDIIKPEKLDSSSVLQGLKYIDVPGCSQKDYKLMFHSYKEGLFNTMVTFLNEVTEEYLFYMVTFKATATGPISTIKLVAPVRGRVSSSISVDNPLSIPVTFATDCKAHDISVPPQFTVPPLSETSLVFEYQPLRVGESTGHLVLQSSDLGSLCYELDLKATRGRPEKPLYFCTPLGSNQTLSAKFINYFRQKTDYTVQINSPDFQAERTLSVAAASVGGSEASVEVTFEPSQLGETRATLLLSSPLGADYSVPLVGLAVPPKPQGPFHIRAGSSTSIPFKNVFPEHTTFRYDVEHPAFSVRAAETLRPKKSIFITVAFEGGGGTEGARAPVASRLV</sequence>
<dbReference type="EMBL" id="VZSX01000176">
    <property type="protein sequence ID" value="NXA41620.1"/>
    <property type="molecule type" value="Genomic_DNA"/>
</dbReference>
<evidence type="ECO:0000256" key="1">
    <source>
        <dbReference type="ARBA" id="ARBA00004138"/>
    </source>
</evidence>
<feature type="region of interest" description="Disordered" evidence="6">
    <location>
        <begin position="1274"/>
        <end position="1300"/>
    </location>
</feature>
<feature type="domain" description="HYDIN/VesB/CFA65-like Ig-like" evidence="8">
    <location>
        <begin position="193"/>
        <end position="286"/>
    </location>
</feature>
<feature type="domain" description="HYDIN/VesB/CFA65-like Ig-like" evidence="8">
    <location>
        <begin position="4292"/>
        <end position="4391"/>
    </location>
</feature>
<evidence type="ECO:0000256" key="5">
    <source>
        <dbReference type="ARBA" id="ARBA00023273"/>
    </source>
</evidence>
<dbReference type="OrthoDB" id="442692at2759"/>
<feature type="region of interest" description="Disordered" evidence="6">
    <location>
        <begin position="951"/>
        <end position="971"/>
    </location>
</feature>
<organism evidence="10 11">
    <name type="scientific">Eudromia elegans</name>
    <name type="common">Elegant crested-tinamou</name>
    <dbReference type="NCBI Taxonomy" id="8805"/>
    <lineage>
        <taxon>Eukaryota</taxon>
        <taxon>Metazoa</taxon>
        <taxon>Chordata</taxon>
        <taxon>Craniata</taxon>
        <taxon>Vertebrata</taxon>
        <taxon>Euteleostomi</taxon>
        <taxon>Archelosauria</taxon>
        <taxon>Archosauria</taxon>
        <taxon>Dinosauria</taxon>
        <taxon>Saurischia</taxon>
        <taxon>Theropoda</taxon>
        <taxon>Coelurosauria</taxon>
        <taxon>Aves</taxon>
        <taxon>Palaeognathae</taxon>
        <taxon>Tinamiformes</taxon>
        <taxon>Tinamidae</taxon>
        <taxon>Eudromia</taxon>
    </lineage>
</organism>
<feature type="non-terminal residue" evidence="10">
    <location>
        <position position="5083"/>
    </location>
</feature>
<gene>
    <name evidence="10" type="primary">Hydin</name>
    <name evidence="10" type="ORF">EUDELE_R08187</name>
</gene>
<feature type="compositionally biased region" description="Basic and acidic residues" evidence="6">
    <location>
        <begin position="2657"/>
        <end position="2671"/>
    </location>
</feature>
<comment type="caution">
    <text evidence="10">The sequence shown here is derived from an EMBL/GenBank/DDBJ whole genome shotgun (WGS) entry which is preliminary data.</text>
</comment>
<dbReference type="GO" id="GO:1904158">
    <property type="term" value="P:axonemal central apparatus assembly"/>
    <property type="evidence" value="ECO:0007669"/>
    <property type="project" value="TreeGrafter"/>
</dbReference>
<feature type="region of interest" description="Disordered" evidence="6">
    <location>
        <begin position="1954"/>
        <end position="1981"/>
    </location>
</feature>
<feature type="compositionally biased region" description="Basic and acidic residues" evidence="6">
    <location>
        <begin position="2338"/>
        <end position="2348"/>
    </location>
</feature>
<evidence type="ECO:0000259" key="7">
    <source>
        <dbReference type="Pfam" id="PF17213"/>
    </source>
</evidence>
<keyword evidence="11" id="KW-1185">Reference proteome</keyword>
<keyword evidence="3" id="KW-0963">Cytoplasm</keyword>
<evidence type="ECO:0000259" key="9">
    <source>
        <dbReference type="Pfam" id="PF24291"/>
    </source>
</evidence>
<dbReference type="InterPro" id="IPR053879">
    <property type="entry name" value="HYDIN_VesB_CFA65-like_Ig"/>
</dbReference>
<feature type="non-terminal residue" evidence="10">
    <location>
        <position position="1"/>
    </location>
</feature>
<feature type="region of interest" description="Disordered" evidence="6">
    <location>
        <begin position="2326"/>
        <end position="2427"/>
    </location>
</feature>
<dbReference type="Pfam" id="PF17213">
    <property type="entry name" value="Hydin_ADK"/>
    <property type="match status" value="1"/>
</dbReference>
<feature type="domain" description="Hydin adenylate kinase-like" evidence="7">
    <location>
        <begin position="2012"/>
        <end position="2206"/>
    </location>
</feature>
<dbReference type="NCBIfam" id="NF012200">
    <property type="entry name" value="choice_anch_D"/>
    <property type="match status" value="1"/>
</dbReference>
<dbReference type="InterPro" id="IPR056305">
    <property type="entry name" value="Ig_CFAP65_10th"/>
</dbReference>
<feature type="domain" description="HYDIN/VesB/CFA65-like Ig-like" evidence="8">
    <location>
        <begin position="454"/>
        <end position="554"/>
    </location>
</feature>
<dbReference type="Proteomes" id="UP000533954">
    <property type="component" value="Unassembled WGS sequence"/>
</dbReference>
<dbReference type="Pfam" id="PF24291">
    <property type="entry name" value="Ig_CFAP65"/>
    <property type="match status" value="1"/>
</dbReference>
<evidence type="ECO:0000256" key="6">
    <source>
        <dbReference type="SAM" id="MobiDB-lite"/>
    </source>
</evidence>
<dbReference type="GO" id="GO:0005930">
    <property type="term" value="C:axoneme"/>
    <property type="evidence" value="ECO:0007669"/>
    <property type="project" value="TreeGrafter"/>
</dbReference>